<reference evidence="1" key="1">
    <citation type="submission" date="2021-01" db="EMBL/GenBank/DDBJ databases">
        <authorList>
            <person name="Corre E."/>
            <person name="Pelletier E."/>
            <person name="Niang G."/>
            <person name="Scheremetjew M."/>
            <person name="Finn R."/>
            <person name="Kale V."/>
            <person name="Holt S."/>
            <person name="Cochrane G."/>
            <person name="Meng A."/>
            <person name="Brown T."/>
            <person name="Cohen L."/>
        </authorList>
    </citation>
    <scope>NUCLEOTIDE SEQUENCE</scope>
    <source>
        <strain evidence="1">CCMP1756</strain>
    </source>
</reference>
<dbReference type="SUPFAM" id="SSF81383">
    <property type="entry name" value="F-box domain"/>
    <property type="match status" value="1"/>
</dbReference>
<dbReference type="AlphaFoldDB" id="A0A7S3ZXV0"/>
<gene>
    <name evidence="1" type="ORF">PCAL00307_LOCUS12717</name>
</gene>
<dbReference type="InterPro" id="IPR036047">
    <property type="entry name" value="F-box-like_dom_sf"/>
</dbReference>
<accession>A0A7S3ZXV0</accession>
<proteinExistence type="predicted"/>
<organism evidence="1">
    <name type="scientific">Pelagomonas calceolata</name>
    <dbReference type="NCBI Taxonomy" id="35677"/>
    <lineage>
        <taxon>Eukaryota</taxon>
        <taxon>Sar</taxon>
        <taxon>Stramenopiles</taxon>
        <taxon>Ochrophyta</taxon>
        <taxon>Pelagophyceae</taxon>
        <taxon>Pelagomonadales</taxon>
        <taxon>Pelagomonadaceae</taxon>
        <taxon>Pelagomonas</taxon>
    </lineage>
</organism>
<evidence type="ECO:0008006" key="2">
    <source>
        <dbReference type="Google" id="ProtNLM"/>
    </source>
</evidence>
<sequence>MIKLTDLADELLDIIIDHCPLESLATCLISNKAIRSRCLRDGVWRAQALARWRCIPDVRGGGATRRGFENRLRLEADATVFYAVIHRCGAIGESGEVLTECSLAPGDYGGLWRRVAAATAMRARRSAPGVTVQIEVGELQEAHRRCRRRAGGGPVRCVLTTTSLRPDEENQTFFACLAAFPVVQDPGGSNSAFYLRKRAVGQFLRRLSAWHGVEQYIARNFDRTVTVRIEGDVPEDAEDVSVESALARMATTPPPEIHEVLDPAHLLERFMVAANGAMDRPEPATSPRRRPGPAVVPVGDRAWHIRR</sequence>
<name>A0A7S3ZXV0_9STRA</name>
<protein>
    <recommendedName>
        <fullName evidence="2">F-box domain-containing protein</fullName>
    </recommendedName>
</protein>
<dbReference type="EMBL" id="HBIW01014764">
    <property type="protein sequence ID" value="CAE0697281.1"/>
    <property type="molecule type" value="Transcribed_RNA"/>
</dbReference>
<evidence type="ECO:0000313" key="1">
    <source>
        <dbReference type="EMBL" id="CAE0697281.1"/>
    </source>
</evidence>